<sequence length="601" mass="70157">MQCMIYEASRKVIVEYERRTITLGMRDMKSQLFTRREIDAEMGNEVPAEPEKDREQELSDEALSRRVAPRPPGFSKVEVDDVKVVDHNFRFPNLLKYDGMKDPQEHVAVFELVMNLYGQTDPINAKLFVITLIGKAEEWFTNLSSGSIESFGQLIQKFAFYFASRRNAKWSTTYLFTIRQREDESLKSFMERFNNETLEVQDLWIDMVVSILMHGLTKGSFASTLARDPPEDVEELMRIPKEEQGHVRLEPIRFSRNRSRSHSAQAQCEPKSQTSQVEETNIQDRKEQNHRRGSEQVAGSRYVSEVQYTNWLSNVVIIPKASEKWRVCTDFTELNKAYPKDLYPLPRIDIFVDSTVLRKVKNFKWMEECKLWSSIRMTKGLFPLVAAQKKFMIMVVEYFSKWVEAEALAKISEKEIQDWCKELKIQQNFTEDENPQANGQRKVTNRILLQHLKTRLEGTKSAWVKELSGALWAYRTTSRTTIGETSFCLVYGSEVIIPAEIGVETVIINLYDPLHNSTERSDRVYARILHYKSLMVRSFQLDDLILKKMDVSKHVGKLDPTWEGPYEVGEIRRKDTYILQDMEGKNLPRPWNIQNLKKFYA</sequence>
<organism evidence="3 4">
    <name type="scientific">Sesamum angolense</name>
    <dbReference type="NCBI Taxonomy" id="2727404"/>
    <lineage>
        <taxon>Eukaryota</taxon>
        <taxon>Viridiplantae</taxon>
        <taxon>Streptophyta</taxon>
        <taxon>Embryophyta</taxon>
        <taxon>Tracheophyta</taxon>
        <taxon>Spermatophyta</taxon>
        <taxon>Magnoliopsida</taxon>
        <taxon>eudicotyledons</taxon>
        <taxon>Gunneridae</taxon>
        <taxon>Pentapetalae</taxon>
        <taxon>asterids</taxon>
        <taxon>lamiids</taxon>
        <taxon>Lamiales</taxon>
        <taxon>Pedaliaceae</taxon>
        <taxon>Sesamum</taxon>
    </lineage>
</organism>
<proteinExistence type="predicted"/>
<keyword evidence="4" id="KW-1185">Reference proteome</keyword>
<dbReference type="Gene3D" id="3.30.420.10">
    <property type="entry name" value="Ribonuclease H-like superfamily/Ribonuclease H"/>
    <property type="match status" value="1"/>
</dbReference>
<evidence type="ECO:0000256" key="1">
    <source>
        <dbReference type="SAM" id="MobiDB-lite"/>
    </source>
</evidence>
<dbReference type="InterPro" id="IPR005162">
    <property type="entry name" value="Retrotrans_gag_dom"/>
</dbReference>
<evidence type="ECO:0000313" key="4">
    <source>
        <dbReference type="Proteomes" id="UP001289374"/>
    </source>
</evidence>
<dbReference type="PANTHER" id="PTHR33223:SF10">
    <property type="entry name" value="AMINOTRANSFERASE-LIKE PLANT MOBILE DOMAIN-CONTAINING PROTEIN"/>
    <property type="match status" value="1"/>
</dbReference>
<feature type="compositionally biased region" description="Basic and acidic residues" evidence="1">
    <location>
        <begin position="282"/>
        <end position="294"/>
    </location>
</feature>
<dbReference type="SUPFAM" id="SSF53098">
    <property type="entry name" value="Ribonuclease H-like"/>
    <property type="match status" value="1"/>
</dbReference>
<name>A0AAE1X3L9_9LAMI</name>
<evidence type="ECO:0000259" key="2">
    <source>
        <dbReference type="Pfam" id="PF03732"/>
    </source>
</evidence>
<dbReference type="Proteomes" id="UP001289374">
    <property type="component" value="Unassembled WGS sequence"/>
</dbReference>
<feature type="domain" description="Retrotransposon gag" evidence="2">
    <location>
        <begin position="126"/>
        <end position="217"/>
    </location>
</feature>
<comment type="caution">
    <text evidence="3">The sequence shown here is derived from an EMBL/GenBank/DDBJ whole genome shotgun (WGS) entry which is preliminary data.</text>
</comment>
<dbReference type="AlphaFoldDB" id="A0AAE1X3L9"/>
<dbReference type="InterPro" id="IPR012337">
    <property type="entry name" value="RNaseH-like_sf"/>
</dbReference>
<reference evidence="3" key="2">
    <citation type="journal article" date="2024" name="Plant">
        <title>Genomic evolution and insights into agronomic trait innovations of Sesamum species.</title>
        <authorList>
            <person name="Miao H."/>
            <person name="Wang L."/>
            <person name="Qu L."/>
            <person name="Liu H."/>
            <person name="Sun Y."/>
            <person name="Le M."/>
            <person name="Wang Q."/>
            <person name="Wei S."/>
            <person name="Zheng Y."/>
            <person name="Lin W."/>
            <person name="Duan Y."/>
            <person name="Cao H."/>
            <person name="Xiong S."/>
            <person name="Wang X."/>
            <person name="Wei L."/>
            <person name="Li C."/>
            <person name="Ma Q."/>
            <person name="Ju M."/>
            <person name="Zhao R."/>
            <person name="Li G."/>
            <person name="Mu C."/>
            <person name="Tian Q."/>
            <person name="Mei H."/>
            <person name="Zhang T."/>
            <person name="Gao T."/>
            <person name="Zhang H."/>
        </authorList>
    </citation>
    <scope>NUCLEOTIDE SEQUENCE</scope>
    <source>
        <strain evidence="3">K16</strain>
    </source>
</reference>
<evidence type="ECO:0000313" key="3">
    <source>
        <dbReference type="EMBL" id="KAK4404501.1"/>
    </source>
</evidence>
<dbReference type="EMBL" id="JACGWL010000004">
    <property type="protein sequence ID" value="KAK4404501.1"/>
    <property type="molecule type" value="Genomic_DNA"/>
</dbReference>
<feature type="compositionally biased region" description="Polar residues" evidence="1">
    <location>
        <begin position="262"/>
        <end position="280"/>
    </location>
</feature>
<dbReference type="InterPro" id="IPR036397">
    <property type="entry name" value="RNaseH_sf"/>
</dbReference>
<reference evidence="3" key="1">
    <citation type="submission" date="2020-06" db="EMBL/GenBank/DDBJ databases">
        <authorList>
            <person name="Li T."/>
            <person name="Hu X."/>
            <person name="Zhang T."/>
            <person name="Song X."/>
            <person name="Zhang H."/>
            <person name="Dai N."/>
            <person name="Sheng W."/>
            <person name="Hou X."/>
            <person name="Wei L."/>
        </authorList>
    </citation>
    <scope>NUCLEOTIDE SEQUENCE</scope>
    <source>
        <strain evidence="3">K16</strain>
        <tissue evidence="3">Leaf</tissue>
    </source>
</reference>
<dbReference type="Pfam" id="PF03732">
    <property type="entry name" value="Retrotrans_gag"/>
    <property type="match status" value="1"/>
</dbReference>
<dbReference type="SUPFAM" id="SSF56672">
    <property type="entry name" value="DNA/RNA polymerases"/>
    <property type="match status" value="1"/>
</dbReference>
<feature type="region of interest" description="Disordered" evidence="1">
    <location>
        <begin position="252"/>
        <end position="296"/>
    </location>
</feature>
<accession>A0AAE1X3L9</accession>
<dbReference type="PANTHER" id="PTHR33223">
    <property type="entry name" value="CCHC-TYPE DOMAIN-CONTAINING PROTEIN"/>
    <property type="match status" value="1"/>
</dbReference>
<feature type="region of interest" description="Disordered" evidence="1">
    <location>
        <begin position="40"/>
        <end position="69"/>
    </location>
</feature>
<dbReference type="GO" id="GO:0003676">
    <property type="term" value="F:nucleic acid binding"/>
    <property type="evidence" value="ECO:0007669"/>
    <property type="project" value="InterPro"/>
</dbReference>
<gene>
    <name evidence="3" type="ORF">Sango_0818700</name>
</gene>
<dbReference type="Gene3D" id="3.10.10.10">
    <property type="entry name" value="HIV Type 1 Reverse Transcriptase, subunit A, domain 1"/>
    <property type="match status" value="1"/>
</dbReference>
<protein>
    <recommendedName>
        <fullName evidence="2">Retrotransposon gag domain-containing protein</fullName>
    </recommendedName>
</protein>
<dbReference type="InterPro" id="IPR043502">
    <property type="entry name" value="DNA/RNA_pol_sf"/>
</dbReference>